<dbReference type="Proteomes" id="UP000601435">
    <property type="component" value="Unassembled WGS sequence"/>
</dbReference>
<dbReference type="OrthoDB" id="6500128at2759"/>
<dbReference type="InterPro" id="IPR003593">
    <property type="entry name" value="AAA+_ATPase"/>
</dbReference>
<feature type="domain" description="ABC transporter" evidence="11">
    <location>
        <begin position="245"/>
        <end position="510"/>
    </location>
</feature>
<dbReference type="InterPro" id="IPR036640">
    <property type="entry name" value="ABC1_TM_sf"/>
</dbReference>
<dbReference type="GO" id="GO:0140359">
    <property type="term" value="F:ABC-type transporter activity"/>
    <property type="evidence" value="ECO:0007669"/>
    <property type="project" value="InterPro"/>
</dbReference>
<feature type="region of interest" description="Disordered" evidence="9">
    <location>
        <begin position="746"/>
        <end position="768"/>
    </location>
</feature>
<dbReference type="Pfam" id="PF00664">
    <property type="entry name" value="ABC_membrane"/>
    <property type="match status" value="1"/>
</dbReference>
<dbReference type="PROSITE" id="PS00211">
    <property type="entry name" value="ABC_TRANSPORTER_1"/>
    <property type="match status" value="1"/>
</dbReference>
<feature type="region of interest" description="Disordered" evidence="9">
    <location>
        <begin position="369"/>
        <end position="390"/>
    </location>
</feature>
<keyword evidence="14" id="KW-1185">Reference proteome</keyword>
<dbReference type="Pfam" id="PF00005">
    <property type="entry name" value="ABC_tran"/>
    <property type="match status" value="1"/>
</dbReference>
<evidence type="ECO:0000313" key="14">
    <source>
        <dbReference type="Proteomes" id="UP000601435"/>
    </source>
</evidence>
<feature type="domain" description="ABC transmembrane type-1" evidence="12">
    <location>
        <begin position="1"/>
        <end position="208"/>
    </location>
</feature>
<accession>A0A812ZHS2</accession>
<dbReference type="CDD" id="cd18580">
    <property type="entry name" value="ABC_6TM_ABCC_D2"/>
    <property type="match status" value="1"/>
</dbReference>
<dbReference type="EMBL" id="CAJNJA010047841">
    <property type="protein sequence ID" value="CAE7826919.1"/>
    <property type="molecule type" value="Genomic_DNA"/>
</dbReference>
<dbReference type="CDD" id="cd03244">
    <property type="entry name" value="ABCC_MRP_domain2"/>
    <property type="match status" value="1"/>
</dbReference>
<comment type="subcellular location">
    <subcellularLocation>
        <location evidence="1">Vacuole membrane</location>
        <topology evidence="1">Multi-pass membrane protein</topology>
    </subcellularLocation>
</comment>
<comment type="caution">
    <text evidence="13">The sequence shown here is derived from an EMBL/GenBank/DDBJ whole genome shotgun (WGS) entry which is preliminary data.</text>
</comment>
<dbReference type="PANTHER" id="PTHR24223:SF443">
    <property type="entry name" value="MULTIDRUG-RESISTANCE LIKE PROTEIN 1, ISOFORM I"/>
    <property type="match status" value="1"/>
</dbReference>
<dbReference type="InterPro" id="IPR027417">
    <property type="entry name" value="P-loop_NTPase"/>
</dbReference>
<dbReference type="GO" id="GO:0005524">
    <property type="term" value="F:ATP binding"/>
    <property type="evidence" value="ECO:0007669"/>
    <property type="project" value="UniProtKB-KW"/>
</dbReference>
<dbReference type="InterPro" id="IPR050173">
    <property type="entry name" value="ABC_transporter_C-like"/>
</dbReference>
<evidence type="ECO:0000256" key="8">
    <source>
        <dbReference type="ARBA" id="ARBA00023136"/>
    </source>
</evidence>
<dbReference type="GO" id="GO:0016887">
    <property type="term" value="F:ATP hydrolysis activity"/>
    <property type="evidence" value="ECO:0007669"/>
    <property type="project" value="InterPro"/>
</dbReference>
<keyword evidence="3 10" id="KW-0812">Transmembrane</keyword>
<evidence type="ECO:0000256" key="3">
    <source>
        <dbReference type="ARBA" id="ARBA00022692"/>
    </source>
</evidence>
<evidence type="ECO:0000256" key="5">
    <source>
        <dbReference type="ARBA" id="ARBA00022741"/>
    </source>
</evidence>
<dbReference type="PROSITE" id="PS00022">
    <property type="entry name" value="EGF_1"/>
    <property type="match status" value="1"/>
</dbReference>
<keyword evidence="4" id="KW-0677">Repeat</keyword>
<dbReference type="PROSITE" id="PS50893">
    <property type="entry name" value="ABC_TRANSPORTER_2"/>
    <property type="match status" value="1"/>
</dbReference>
<dbReference type="InterPro" id="IPR011527">
    <property type="entry name" value="ABC1_TM_dom"/>
</dbReference>
<dbReference type="Gene3D" id="3.40.50.300">
    <property type="entry name" value="P-loop containing nucleotide triphosphate hydrolases"/>
    <property type="match status" value="1"/>
</dbReference>
<dbReference type="Gene3D" id="1.20.1560.10">
    <property type="entry name" value="ABC transporter type 1, transmembrane domain"/>
    <property type="match status" value="1"/>
</dbReference>
<evidence type="ECO:0000256" key="7">
    <source>
        <dbReference type="ARBA" id="ARBA00022989"/>
    </source>
</evidence>
<dbReference type="PROSITE" id="PS50929">
    <property type="entry name" value="ABC_TM1F"/>
    <property type="match status" value="1"/>
</dbReference>
<keyword evidence="6" id="KW-0067">ATP-binding</keyword>
<sequence length="1040" mass="113267">MWTSVLRAPMSFFQDTPQGRIINRFSKDMSEIDKEVIWNIINTFVPVLGVVGNFAMVAGIAYYAVLAFLPAFYFYHKLWKYYNRAVLDVKRISKVQGSHVYDHFNNLCRENAISVVRAFRQAEQQCRMSDGFIVDQQRPDYTQLFLSAWFSLRIEMLGSILTLLVSVFIALGHQTLVSASTAALVLNFAGECAGSIEQLIGQVAEFSMAFNCVERVRHYAEELPSEAAVVAASRPPAGWPDRGVLKVKNLQLRYKPHLPLVLKGLSFSMKEGERVGVVGRTGAGKSSLLLALLRIAEPELGSSIELDGQDILQMGLQDLRRAVAMIPQEPVLFQETLRYNCDPFDQHRAEDIWAALEEAQLAPWVRRRGGEDGQADQAGDEVDSGCEDRCSSLPPAQLQKLLSLEIKENGQNLSAGQRQMVAIARAVLRSSKMVVLDEATAAVDASTDEALQKAIRRCFTGASSLTIAHRLQTIIDCERILVLADGQIAEFDSPQVLREKEHGVFRSMLDEALTSPFPRLAGYYRSRPDGFCDVFCTRNETCSNFGDCTERGECQCDLWYFGDSCDCSCNSRGICVDGACRCDARWDGDFCETPGINISAALDECTNCSTRGICVEGGVHSIGARSVESSCSQCLPHYYPAEDARIILGYPDPPARFAQDREAKCGPGPPALTQRMPGARLASFVSPPLLIARLVSSVCLLLLMCLDVMLACVPLAPPLKFMRCRAMVLFGLRGQEWQIVEIDCEDDENTSEENDSNDTMSNDTMSPIGMLNDSDDSVNAANMSNVPLEDLSGEDKRCFANVSVNVSLNVTGRMVIEACSRETAAIAQRAVPKDMLCNYFHSCLLVLLAGFCNPATTCSGFGVCDPISQLFLLVCLGQRHRIAESRMVASHFLGAECQCDSEHFSSDCSGVATAGATAALYCGGDIQAHGTCADYCETPGVGPVGKLGARYPPGECFRRCEENVDCFEGSCVGLALDCCGALSGPTDSCGGKGFCADDGSCLCDIRNTGAECADSTAYELAELQCPVASLGINVQSFFGV</sequence>
<evidence type="ECO:0000256" key="2">
    <source>
        <dbReference type="ARBA" id="ARBA00022448"/>
    </source>
</evidence>
<reference evidence="13" key="1">
    <citation type="submission" date="2021-02" db="EMBL/GenBank/DDBJ databases">
        <authorList>
            <person name="Dougan E. K."/>
            <person name="Rhodes N."/>
            <person name="Thang M."/>
            <person name="Chan C."/>
        </authorList>
    </citation>
    <scope>NUCLEOTIDE SEQUENCE</scope>
</reference>
<keyword evidence="7 10" id="KW-1133">Transmembrane helix</keyword>
<evidence type="ECO:0000259" key="11">
    <source>
        <dbReference type="PROSITE" id="PS50893"/>
    </source>
</evidence>
<dbReference type="AlphaFoldDB" id="A0A812ZHS2"/>
<keyword evidence="2" id="KW-0813">Transport</keyword>
<dbReference type="PANTHER" id="PTHR24223">
    <property type="entry name" value="ATP-BINDING CASSETTE SUB-FAMILY C"/>
    <property type="match status" value="1"/>
</dbReference>
<keyword evidence="8 10" id="KW-0472">Membrane</keyword>
<dbReference type="Gene3D" id="2.10.25.10">
    <property type="entry name" value="Laminin"/>
    <property type="match status" value="1"/>
</dbReference>
<dbReference type="InterPro" id="IPR003439">
    <property type="entry name" value="ABC_transporter-like_ATP-bd"/>
</dbReference>
<protein>
    <submittedName>
        <fullName evidence="13">ABCC11 protein</fullName>
    </submittedName>
</protein>
<evidence type="ECO:0000259" key="12">
    <source>
        <dbReference type="PROSITE" id="PS50929"/>
    </source>
</evidence>
<keyword evidence="5" id="KW-0547">Nucleotide-binding</keyword>
<evidence type="ECO:0000256" key="4">
    <source>
        <dbReference type="ARBA" id="ARBA00022737"/>
    </source>
</evidence>
<evidence type="ECO:0000256" key="1">
    <source>
        <dbReference type="ARBA" id="ARBA00004128"/>
    </source>
</evidence>
<evidence type="ECO:0000256" key="9">
    <source>
        <dbReference type="SAM" id="MobiDB-lite"/>
    </source>
</evidence>
<dbReference type="SUPFAM" id="SSF90123">
    <property type="entry name" value="ABC transporter transmembrane region"/>
    <property type="match status" value="1"/>
</dbReference>
<dbReference type="InterPro" id="IPR044726">
    <property type="entry name" value="ABCC_6TM_D2"/>
</dbReference>
<dbReference type="InterPro" id="IPR000742">
    <property type="entry name" value="EGF"/>
</dbReference>
<name>A0A812ZHS2_9DINO</name>
<feature type="transmembrane region" description="Helical" evidence="10">
    <location>
        <begin position="54"/>
        <end position="75"/>
    </location>
</feature>
<evidence type="ECO:0000313" key="13">
    <source>
        <dbReference type="EMBL" id="CAE7826919.1"/>
    </source>
</evidence>
<dbReference type="SUPFAM" id="SSF52540">
    <property type="entry name" value="P-loop containing nucleoside triphosphate hydrolases"/>
    <property type="match status" value="1"/>
</dbReference>
<dbReference type="SMART" id="SM00382">
    <property type="entry name" value="AAA"/>
    <property type="match status" value="1"/>
</dbReference>
<gene>
    <name evidence="13" type="primary">ABCC11</name>
    <name evidence="13" type="ORF">SNEC2469_LOCUS24675</name>
</gene>
<evidence type="ECO:0000256" key="10">
    <source>
        <dbReference type="SAM" id="Phobius"/>
    </source>
</evidence>
<dbReference type="InterPro" id="IPR017871">
    <property type="entry name" value="ABC_transporter-like_CS"/>
</dbReference>
<proteinExistence type="predicted"/>
<evidence type="ECO:0000256" key="6">
    <source>
        <dbReference type="ARBA" id="ARBA00022840"/>
    </source>
</evidence>
<dbReference type="GO" id="GO:0005774">
    <property type="term" value="C:vacuolar membrane"/>
    <property type="evidence" value="ECO:0007669"/>
    <property type="project" value="UniProtKB-SubCell"/>
</dbReference>
<organism evidence="13 14">
    <name type="scientific">Symbiodinium necroappetens</name>
    <dbReference type="NCBI Taxonomy" id="1628268"/>
    <lineage>
        <taxon>Eukaryota</taxon>
        <taxon>Sar</taxon>
        <taxon>Alveolata</taxon>
        <taxon>Dinophyceae</taxon>
        <taxon>Suessiales</taxon>
        <taxon>Symbiodiniaceae</taxon>
        <taxon>Symbiodinium</taxon>
    </lineage>
</organism>
<feature type="transmembrane region" description="Helical" evidence="10">
    <location>
        <begin position="154"/>
        <end position="172"/>
    </location>
</feature>
<feature type="compositionally biased region" description="Acidic residues" evidence="9">
    <location>
        <begin position="746"/>
        <end position="756"/>
    </location>
</feature>